<comment type="caution">
    <text evidence="11">The sequence shown here is derived from an EMBL/GenBank/DDBJ whole genome shotgun (WGS) entry which is preliminary data.</text>
</comment>
<keyword evidence="2 10" id="KW-0444">Lipid biosynthesis</keyword>
<evidence type="ECO:0000313" key="11">
    <source>
        <dbReference type="EMBL" id="KAL3283004.1"/>
    </source>
</evidence>
<keyword evidence="12" id="KW-1185">Reference proteome</keyword>
<dbReference type="PANTHER" id="PTHR11157:SF17">
    <property type="entry name" value="ELONGATION OF VERY LONG CHAIN FATTY ACIDS PROTEIN 6"/>
    <property type="match status" value="1"/>
</dbReference>
<evidence type="ECO:0000256" key="10">
    <source>
        <dbReference type="RuleBase" id="RU361115"/>
    </source>
</evidence>
<keyword evidence="9 10" id="KW-0275">Fatty acid biosynthesis</keyword>
<feature type="transmembrane region" description="Helical" evidence="10">
    <location>
        <begin position="199"/>
        <end position="222"/>
    </location>
</feature>
<keyword evidence="6 10" id="KW-1133">Transmembrane helix</keyword>
<keyword evidence="4 10" id="KW-0812">Transmembrane</keyword>
<gene>
    <name evidence="11" type="ORF">HHI36_006161</name>
</gene>
<dbReference type="InterPro" id="IPR002076">
    <property type="entry name" value="ELO_fam"/>
</dbReference>
<dbReference type="GO" id="GO:0009922">
    <property type="term" value="F:fatty acid elongase activity"/>
    <property type="evidence" value="ECO:0007669"/>
    <property type="project" value="UniProtKB-EC"/>
</dbReference>
<dbReference type="Proteomes" id="UP001516400">
    <property type="component" value="Unassembled WGS sequence"/>
</dbReference>
<keyword evidence="3 10" id="KW-0808">Transferase</keyword>
<dbReference type="PROSITE" id="PS01188">
    <property type="entry name" value="ELO"/>
    <property type="match status" value="1"/>
</dbReference>
<evidence type="ECO:0000256" key="8">
    <source>
        <dbReference type="ARBA" id="ARBA00023136"/>
    </source>
</evidence>
<evidence type="ECO:0000256" key="3">
    <source>
        <dbReference type="ARBA" id="ARBA00022679"/>
    </source>
</evidence>
<keyword evidence="7 10" id="KW-0443">Lipid metabolism</keyword>
<name>A0ABD2NWE6_9CUCU</name>
<evidence type="ECO:0000256" key="6">
    <source>
        <dbReference type="ARBA" id="ARBA00022989"/>
    </source>
</evidence>
<feature type="transmembrane region" description="Helical" evidence="10">
    <location>
        <begin position="36"/>
        <end position="55"/>
    </location>
</feature>
<feature type="transmembrane region" description="Helical" evidence="10">
    <location>
        <begin position="167"/>
        <end position="187"/>
    </location>
</feature>
<dbReference type="PANTHER" id="PTHR11157">
    <property type="entry name" value="FATTY ACID ACYL TRANSFERASE-RELATED"/>
    <property type="match status" value="1"/>
</dbReference>
<reference evidence="11 12" key="1">
    <citation type="journal article" date="2021" name="BMC Biol.">
        <title>Horizontally acquired antibacterial genes associated with adaptive radiation of ladybird beetles.</title>
        <authorList>
            <person name="Li H.S."/>
            <person name="Tang X.F."/>
            <person name="Huang Y.H."/>
            <person name="Xu Z.Y."/>
            <person name="Chen M.L."/>
            <person name="Du X.Y."/>
            <person name="Qiu B.Y."/>
            <person name="Chen P.T."/>
            <person name="Zhang W."/>
            <person name="Slipinski A."/>
            <person name="Escalona H.E."/>
            <person name="Waterhouse R.M."/>
            <person name="Zwick A."/>
            <person name="Pang H."/>
        </authorList>
    </citation>
    <scope>NUCLEOTIDE SEQUENCE [LARGE SCALE GENOMIC DNA]</scope>
    <source>
        <strain evidence="11">SYSU2018</strain>
    </source>
</reference>
<proteinExistence type="inferred from homology"/>
<dbReference type="EC" id="2.3.1.199" evidence="10"/>
<organism evidence="11 12">
    <name type="scientific">Cryptolaemus montrouzieri</name>
    <dbReference type="NCBI Taxonomy" id="559131"/>
    <lineage>
        <taxon>Eukaryota</taxon>
        <taxon>Metazoa</taxon>
        <taxon>Ecdysozoa</taxon>
        <taxon>Arthropoda</taxon>
        <taxon>Hexapoda</taxon>
        <taxon>Insecta</taxon>
        <taxon>Pterygota</taxon>
        <taxon>Neoptera</taxon>
        <taxon>Endopterygota</taxon>
        <taxon>Coleoptera</taxon>
        <taxon>Polyphaga</taxon>
        <taxon>Cucujiformia</taxon>
        <taxon>Coccinelloidea</taxon>
        <taxon>Coccinellidae</taxon>
        <taxon>Scymninae</taxon>
        <taxon>Scymnini</taxon>
        <taxon>Cryptolaemus</taxon>
    </lineage>
</organism>
<evidence type="ECO:0000256" key="5">
    <source>
        <dbReference type="ARBA" id="ARBA00022832"/>
    </source>
</evidence>
<feature type="transmembrane region" description="Helical" evidence="10">
    <location>
        <begin position="143"/>
        <end position="161"/>
    </location>
</feature>
<evidence type="ECO:0000256" key="7">
    <source>
        <dbReference type="ARBA" id="ARBA00023098"/>
    </source>
</evidence>
<keyword evidence="5 10" id="KW-0276">Fatty acid metabolism</keyword>
<dbReference type="AlphaFoldDB" id="A0ABD2NWE6"/>
<comment type="subcellular location">
    <subcellularLocation>
        <location evidence="1">Membrane</location>
        <topology evidence="1">Multi-pass membrane protein</topology>
    </subcellularLocation>
</comment>
<feature type="transmembrane region" description="Helical" evidence="10">
    <location>
        <begin position="115"/>
        <end position="136"/>
    </location>
</feature>
<evidence type="ECO:0000256" key="1">
    <source>
        <dbReference type="ARBA" id="ARBA00004141"/>
    </source>
</evidence>
<comment type="similarity">
    <text evidence="10">Belongs to the ELO family.</text>
</comment>
<keyword evidence="8 10" id="KW-0472">Membrane</keyword>
<sequence length="276" mass="33152">MIEVNVSVPLRYHVFDFESSYKHNEYIQWMKGQWSIGYTLCVIYVIAIFSGQYLMKTRPKFEFRRPLVFWNVFLAVFSIIGASRTYPEMSHILRNYGWYHSVCNSSFLTRDKVSAFWTFLFIWSKPVEFGDTFFIVARKQPLIFLHWYHHVTVLLYSWFAYMESAGTVRWFTVMNYSVHSIMYTYFAMRALRFKLPKQLAMVVTFLQLIQMFLGCAVNIWAYKYLQRDLVCQVSYLNITLSFGMYLSYLLLFAQFFYRSYLAGIHQKFKIMKNKTT</sequence>
<dbReference type="EMBL" id="JABFTP020000144">
    <property type="protein sequence ID" value="KAL3283004.1"/>
    <property type="molecule type" value="Genomic_DNA"/>
</dbReference>
<evidence type="ECO:0000256" key="4">
    <source>
        <dbReference type="ARBA" id="ARBA00022692"/>
    </source>
</evidence>
<protein>
    <recommendedName>
        <fullName evidence="10">Elongation of very long chain fatty acids protein</fullName>
        <ecNumber evidence="10">2.3.1.199</ecNumber>
    </recommendedName>
    <alternativeName>
        <fullName evidence="10">Very-long-chain 3-oxoacyl-CoA synthase</fullName>
    </alternativeName>
</protein>
<accession>A0ABD2NWE6</accession>
<comment type="catalytic activity">
    <reaction evidence="10">
        <text>a very-long-chain acyl-CoA + malonyl-CoA + H(+) = a very-long-chain 3-oxoacyl-CoA + CO2 + CoA</text>
        <dbReference type="Rhea" id="RHEA:32727"/>
        <dbReference type="ChEBI" id="CHEBI:15378"/>
        <dbReference type="ChEBI" id="CHEBI:16526"/>
        <dbReference type="ChEBI" id="CHEBI:57287"/>
        <dbReference type="ChEBI" id="CHEBI:57384"/>
        <dbReference type="ChEBI" id="CHEBI:90725"/>
        <dbReference type="ChEBI" id="CHEBI:90736"/>
        <dbReference type="EC" id="2.3.1.199"/>
    </reaction>
</comment>
<dbReference type="GO" id="GO:0016020">
    <property type="term" value="C:membrane"/>
    <property type="evidence" value="ECO:0007669"/>
    <property type="project" value="UniProtKB-SubCell"/>
</dbReference>
<evidence type="ECO:0000313" key="12">
    <source>
        <dbReference type="Proteomes" id="UP001516400"/>
    </source>
</evidence>
<feature type="transmembrane region" description="Helical" evidence="10">
    <location>
        <begin position="234"/>
        <end position="257"/>
    </location>
</feature>
<dbReference type="Pfam" id="PF01151">
    <property type="entry name" value="ELO"/>
    <property type="match status" value="1"/>
</dbReference>
<feature type="transmembrane region" description="Helical" evidence="10">
    <location>
        <begin position="67"/>
        <end position="86"/>
    </location>
</feature>
<evidence type="ECO:0000256" key="2">
    <source>
        <dbReference type="ARBA" id="ARBA00022516"/>
    </source>
</evidence>
<dbReference type="GO" id="GO:0006633">
    <property type="term" value="P:fatty acid biosynthetic process"/>
    <property type="evidence" value="ECO:0007669"/>
    <property type="project" value="UniProtKB-KW"/>
</dbReference>
<evidence type="ECO:0000256" key="9">
    <source>
        <dbReference type="ARBA" id="ARBA00023160"/>
    </source>
</evidence>
<dbReference type="InterPro" id="IPR030457">
    <property type="entry name" value="ELO_CS"/>
</dbReference>